<protein>
    <submittedName>
        <fullName evidence="2">Uncharacterized protein</fullName>
    </submittedName>
</protein>
<keyword evidence="1" id="KW-0472">Membrane</keyword>
<feature type="transmembrane region" description="Helical" evidence="1">
    <location>
        <begin position="39"/>
        <end position="58"/>
    </location>
</feature>
<organism evidence="2 3">
    <name type="scientific">Zunongwangia profunda</name>
    <dbReference type="NCBI Taxonomy" id="398743"/>
    <lineage>
        <taxon>Bacteria</taxon>
        <taxon>Pseudomonadati</taxon>
        <taxon>Bacteroidota</taxon>
        <taxon>Flavobacteriia</taxon>
        <taxon>Flavobacteriales</taxon>
        <taxon>Flavobacteriaceae</taxon>
        <taxon>Zunongwangia</taxon>
    </lineage>
</organism>
<evidence type="ECO:0000256" key="1">
    <source>
        <dbReference type="SAM" id="Phobius"/>
    </source>
</evidence>
<dbReference type="OMA" id="EYIEWDS"/>
<keyword evidence="1" id="KW-1133">Transmembrane helix</keyword>
<dbReference type="EMBL" id="DPMF01000437">
    <property type="protein sequence ID" value="HCV83206.1"/>
    <property type="molecule type" value="Genomic_DNA"/>
</dbReference>
<sequence>MQKIEKHNGFFRKHYYRLFGLFYLIVAVAMFFTEESSSLMSYGYFAIGICYFVVQYFFGGSTEEYISWDEDKIVLKQWCQKEVSYNLSEVDHLNVSDYNLTIKKGAAAGTMIELKGFKPEEIRKLKQDFNSETNLQFA</sequence>
<gene>
    <name evidence="2" type="ORF">DGQ38_19395</name>
</gene>
<dbReference type="Proteomes" id="UP000264330">
    <property type="component" value="Unassembled WGS sequence"/>
</dbReference>
<feature type="transmembrane region" description="Helical" evidence="1">
    <location>
        <begin position="15"/>
        <end position="33"/>
    </location>
</feature>
<keyword evidence="1" id="KW-0812">Transmembrane</keyword>
<dbReference type="RefSeq" id="WP_013070745.1">
    <property type="nucleotide sequence ID" value="NZ_CAJXAW010000054.1"/>
</dbReference>
<dbReference type="AlphaFoldDB" id="A0A3D5J7G9"/>
<evidence type="ECO:0000313" key="3">
    <source>
        <dbReference type="Proteomes" id="UP000264330"/>
    </source>
</evidence>
<reference evidence="2 3" key="1">
    <citation type="journal article" date="2018" name="Nat. Biotechnol.">
        <title>A standardized bacterial taxonomy based on genome phylogeny substantially revises the tree of life.</title>
        <authorList>
            <person name="Parks D.H."/>
            <person name="Chuvochina M."/>
            <person name="Waite D.W."/>
            <person name="Rinke C."/>
            <person name="Skarshewski A."/>
            <person name="Chaumeil P.A."/>
            <person name="Hugenholtz P."/>
        </authorList>
    </citation>
    <scope>NUCLEOTIDE SEQUENCE [LARGE SCALE GENOMIC DNA]</scope>
    <source>
        <strain evidence="2">UBA9359</strain>
    </source>
</reference>
<comment type="caution">
    <text evidence="2">The sequence shown here is derived from an EMBL/GenBank/DDBJ whole genome shotgun (WGS) entry which is preliminary data.</text>
</comment>
<name>A0A3D5J7G9_9FLAO</name>
<accession>A0A3D5J7G9</accession>
<evidence type="ECO:0000313" key="2">
    <source>
        <dbReference type="EMBL" id="HCV83206.1"/>
    </source>
</evidence>
<proteinExistence type="predicted"/>